<feature type="transmembrane region" description="Helical" evidence="1">
    <location>
        <begin position="568"/>
        <end position="600"/>
    </location>
</feature>
<keyword evidence="1" id="KW-1133">Transmembrane helix</keyword>
<organism evidence="2 3">
    <name type="scientific">Schistosoma margrebowiei</name>
    <dbReference type="NCBI Taxonomy" id="48269"/>
    <lineage>
        <taxon>Eukaryota</taxon>
        <taxon>Metazoa</taxon>
        <taxon>Spiralia</taxon>
        <taxon>Lophotrochozoa</taxon>
        <taxon>Platyhelminthes</taxon>
        <taxon>Trematoda</taxon>
        <taxon>Digenea</taxon>
        <taxon>Strigeidida</taxon>
        <taxon>Schistosomatoidea</taxon>
        <taxon>Schistosomatidae</taxon>
        <taxon>Schistosoma</taxon>
    </lineage>
</organism>
<keyword evidence="1" id="KW-0472">Membrane</keyword>
<keyword evidence="1" id="KW-0812">Transmembrane</keyword>
<dbReference type="WBParaSite" id="SMRG1_84650.1">
    <property type="protein sequence ID" value="SMRG1_84650.1"/>
    <property type="gene ID" value="SMRG1_84650"/>
</dbReference>
<sequence>MNLTHFQYDLLNQFKSFGQLLAPFEDGGILNYLFEQITINSNNTTNNSSIDNSLLHNDIISIYDNQSITLLKLIEINDTFTFLSNTINSMLFYSIQNINVYNVLLMNSNEFNTPFINRQKPFVTRKFIVLIIIEILLIFICFLLSMCYLIFLYPPNCIQRKSSLNYLKCLKITQVLADKKYKNDMNNSNITDITLDNLSNNYVQNNEMSRWMLRNEENISVNSSDIYINDPTYNRQLSKTSLTNSMNSITFIHHNEIHQSIHNPISLSMINSLSFHNQLKGYFILKIIIYSLICINLLLSIICFYAMDNNFQYFQPKFINNTTNSNVKTFRNLIMNEIVYKLPEYLQEIITHGQMYTNQTFRIIEKELDNQLLITTEKIIQSLLETYQLLPVIESAESISYSINETVIASQIINVQQKTLQQDVNSYIGELRGYANILNKTLDSICEKLNENTLEKVTCRQLQFNNSILLINVDTKLFEFESSSILVFLMNDLNISLNSITDQFNLIQNLLNLKKDEVIQSMKSTFNLNDYFNLFRSIWILLQQNIVDKLNSYLTINKQQEIDYYLKLISYVISIIGYVIITLILMLITFFLIYCILYIVDIYNRDLFTKQNDIKYSGILITDFILDLYIQYQWSNFTLLLNNNILNYINLSPPKHIYSTIRNKCQPIMYNNYDLNITTTNTTDNTTNNTTNTTKYSSVNKIINMDLAKFIPSDLDSLTSIARKLSVYLDGKDYKPTIQEIIHFISIKSNLLNYLNEIKKFIQFNETMFNLINIIDQINNSLIIYDQITKSINPLIDLFEKLEINKNLTQRLDQILNGLNNFKNISSDHQRLSESIHLIFNSSIQSLLNHTITLLNNQFEQLFANIIPCNNINKILMIILNLFCNRTNNNILSLGCFILIISISYFLLIITLFIFIIYSRKHIDLLIYTKWENIPLYNSVKLCYKLLKYN</sequence>
<proteinExistence type="predicted"/>
<name>A0AA85AHP0_9TREM</name>
<accession>A0AA85AHP0</accession>
<feature type="transmembrane region" description="Helical" evidence="1">
    <location>
        <begin position="891"/>
        <end position="918"/>
    </location>
</feature>
<dbReference type="Proteomes" id="UP000050790">
    <property type="component" value="Unassembled WGS sequence"/>
</dbReference>
<protein>
    <recommendedName>
        <fullName evidence="4">Prominin</fullName>
    </recommendedName>
</protein>
<evidence type="ECO:0008006" key="4">
    <source>
        <dbReference type="Google" id="ProtNLM"/>
    </source>
</evidence>
<feature type="transmembrane region" description="Helical" evidence="1">
    <location>
        <begin position="127"/>
        <end position="153"/>
    </location>
</feature>
<feature type="transmembrane region" description="Helical" evidence="1">
    <location>
        <begin position="282"/>
        <end position="307"/>
    </location>
</feature>
<evidence type="ECO:0000256" key="1">
    <source>
        <dbReference type="SAM" id="Phobius"/>
    </source>
</evidence>
<reference evidence="3" key="1">
    <citation type="submission" date="2023-11" db="UniProtKB">
        <authorList>
            <consortium name="WormBaseParasite"/>
        </authorList>
    </citation>
    <scope>IDENTIFICATION</scope>
</reference>
<evidence type="ECO:0000313" key="2">
    <source>
        <dbReference type="Proteomes" id="UP000050790"/>
    </source>
</evidence>
<dbReference type="AlphaFoldDB" id="A0AA85AHP0"/>
<evidence type="ECO:0000313" key="3">
    <source>
        <dbReference type="WBParaSite" id="SMRG1_84650.1"/>
    </source>
</evidence>